<evidence type="ECO:0000313" key="3">
    <source>
        <dbReference type="Proteomes" id="UP000011885"/>
    </source>
</evidence>
<dbReference type="OrthoDB" id="282267at2"/>
<accession>M5UB53</accession>
<gene>
    <name evidence="2" type="ORF">RSSM_00066</name>
</gene>
<protein>
    <submittedName>
        <fullName evidence="2">Signal peptide protein</fullName>
    </submittedName>
</protein>
<proteinExistence type="predicted"/>
<dbReference type="AlphaFoldDB" id="M5UB53"/>
<dbReference type="Proteomes" id="UP000011885">
    <property type="component" value="Unassembled WGS sequence"/>
</dbReference>
<sequence>MASVKQTSLWLTTACAIVTFGCEAASHTESANPTASVQVVYESEPLANVQIMLKQTADGPALTHAISDRLGVARFKEMPEPEPAEYVIAMESLSDGGWILDRKVVGKFCDSLRLKPFSQSPNQIIELPKRAVQLLSPTN</sequence>
<keyword evidence="1" id="KW-0732">Signal</keyword>
<comment type="caution">
    <text evidence="2">The sequence shown here is derived from an EMBL/GenBank/DDBJ whole genome shotgun (WGS) entry which is preliminary data.</text>
</comment>
<dbReference type="EMBL" id="ANOH01000003">
    <property type="protein sequence ID" value="EMI58539.1"/>
    <property type="molecule type" value="Genomic_DNA"/>
</dbReference>
<evidence type="ECO:0000256" key="1">
    <source>
        <dbReference type="SAM" id="SignalP"/>
    </source>
</evidence>
<feature type="chain" id="PRO_5004073014" evidence="1">
    <location>
        <begin position="25"/>
        <end position="139"/>
    </location>
</feature>
<keyword evidence="3" id="KW-1185">Reference proteome</keyword>
<feature type="signal peptide" evidence="1">
    <location>
        <begin position="1"/>
        <end position="24"/>
    </location>
</feature>
<dbReference type="PROSITE" id="PS51257">
    <property type="entry name" value="PROKAR_LIPOPROTEIN"/>
    <property type="match status" value="1"/>
</dbReference>
<organism evidence="2 3">
    <name type="scientific">Rhodopirellula sallentina SM41</name>
    <dbReference type="NCBI Taxonomy" id="1263870"/>
    <lineage>
        <taxon>Bacteria</taxon>
        <taxon>Pseudomonadati</taxon>
        <taxon>Planctomycetota</taxon>
        <taxon>Planctomycetia</taxon>
        <taxon>Pirellulales</taxon>
        <taxon>Pirellulaceae</taxon>
        <taxon>Rhodopirellula</taxon>
    </lineage>
</organism>
<reference evidence="2 3" key="1">
    <citation type="journal article" date="2013" name="Mar. Genomics">
        <title>Expression of sulfatases in Rhodopirellula baltica and the diversity of sulfatases in the genus Rhodopirellula.</title>
        <authorList>
            <person name="Wegner C.E."/>
            <person name="Richter-Heitmann T."/>
            <person name="Klindworth A."/>
            <person name="Klockow C."/>
            <person name="Richter M."/>
            <person name="Achstetter T."/>
            <person name="Glockner F.O."/>
            <person name="Harder J."/>
        </authorList>
    </citation>
    <scope>NUCLEOTIDE SEQUENCE [LARGE SCALE GENOMIC DNA]</scope>
    <source>
        <strain evidence="2 3">SM41</strain>
    </source>
</reference>
<evidence type="ECO:0000313" key="2">
    <source>
        <dbReference type="EMBL" id="EMI58539.1"/>
    </source>
</evidence>
<name>M5UB53_9BACT</name>
<dbReference type="PATRIC" id="fig|1263870.3.peg.73"/>
<dbReference type="RefSeq" id="WP_008673118.1">
    <property type="nucleotide sequence ID" value="NZ_ANOH01000003.1"/>
</dbReference>